<evidence type="ECO:0000313" key="1">
    <source>
        <dbReference type="EMBL" id="GMI06272.1"/>
    </source>
</evidence>
<accession>A0A9W7CAE6</accession>
<proteinExistence type="predicted"/>
<protein>
    <submittedName>
        <fullName evidence="1">Uncharacterized protein</fullName>
    </submittedName>
</protein>
<sequence>MPDVGNCVGDVATHFASGDFVGVVGKHEVFNICNLVNEHSHFNQGAGNGERKRRIYMFDYQGDCLIWMTGECTQQAETMKGRRAHVPASFGTMHNFSATVRLHEEYQGMKETKILRARVKVSWQSHPLVVVLKVSYCGQFSQ</sequence>
<organism evidence="1 2">
    <name type="scientific">Triparma laevis f. longispina</name>
    <dbReference type="NCBI Taxonomy" id="1714387"/>
    <lineage>
        <taxon>Eukaryota</taxon>
        <taxon>Sar</taxon>
        <taxon>Stramenopiles</taxon>
        <taxon>Ochrophyta</taxon>
        <taxon>Bolidophyceae</taxon>
        <taxon>Parmales</taxon>
        <taxon>Triparmaceae</taxon>
        <taxon>Triparma</taxon>
    </lineage>
</organism>
<dbReference type="Proteomes" id="UP001165122">
    <property type="component" value="Unassembled WGS sequence"/>
</dbReference>
<gene>
    <name evidence="1" type="ORF">TrLO_g11991</name>
</gene>
<evidence type="ECO:0000313" key="2">
    <source>
        <dbReference type="Proteomes" id="UP001165122"/>
    </source>
</evidence>
<dbReference type="EMBL" id="BRXW01000098">
    <property type="protein sequence ID" value="GMI06272.1"/>
    <property type="molecule type" value="Genomic_DNA"/>
</dbReference>
<keyword evidence="2" id="KW-1185">Reference proteome</keyword>
<reference evidence="2" key="1">
    <citation type="journal article" date="2023" name="Commun. Biol.">
        <title>Genome analysis of Parmales, the sister group of diatoms, reveals the evolutionary specialization of diatoms from phago-mixotrophs to photoautotrophs.</title>
        <authorList>
            <person name="Ban H."/>
            <person name="Sato S."/>
            <person name="Yoshikawa S."/>
            <person name="Yamada K."/>
            <person name="Nakamura Y."/>
            <person name="Ichinomiya M."/>
            <person name="Sato N."/>
            <person name="Blanc-Mathieu R."/>
            <person name="Endo H."/>
            <person name="Kuwata A."/>
            <person name="Ogata H."/>
        </authorList>
    </citation>
    <scope>NUCLEOTIDE SEQUENCE [LARGE SCALE GENOMIC DNA]</scope>
    <source>
        <strain evidence="2">NIES 3700</strain>
    </source>
</reference>
<comment type="caution">
    <text evidence="1">The sequence shown here is derived from an EMBL/GenBank/DDBJ whole genome shotgun (WGS) entry which is preliminary data.</text>
</comment>
<dbReference type="AlphaFoldDB" id="A0A9W7CAE6"/>
<name>A0A9W7CAE6_9STRA</name>